<evidence type="ECO:0000256" key="3">
    <source>
        <dbReference type="ARBA" id="ARBA00023315"/>
    </source>
</evidence>
<keyword evidence="3" id="KW-0012">Acyltransferase</keyword>
<dbReference type="InterPro" id="IPR038746">
    <property type="entry name" value="Atat"/>
</dbReference>
<dbReference type="SUPFAM" id="SSF55729">
    <property type="entry name" value="Acyl-CoA N-acyltransferases (Nat)"/>
    <property type="match status" value="1"/>
</dbReference>
<keyword evidence="1" id="KW-0808">Transferase</keyword>
<accession>A0A8V5GYD1</accession>
<dbReference type="InterPro" id="IPR007965">
    <property type="entry name" value="GNAT_ATAT"/>
</dbReference>
<keyword evidence="5" id="KW-1185">Reference proteome</keyword>
<dbReference type="PROSITE" id="PS51730">
    <property type="entry name" value="GNAT_ATAT"/>
    <property type="match status" value="1"/>
</dbReference>
<dbReference type="GO" id="GO:0005905">
    <property type="term" value="C:clathrin-coated pit"/>
    <property type="evidence" value="ECO:0007669"/>
    <property type="project" value="UniProtKB-KW"/>
</dbReference>
<dbReference type="GO" id="GO:0005874">
    <property type="term" value="C:microtubule"/>
    <property type="evidence" value="ECO:0007669"/>
    <property type="project" value="InterPro"/>
</dbReference>
<evidence type="ECO:0000256" key="1">
    <source>
        <dbReference type="ARBA" id="ARBA00022679"/>
    </source>
</evidence>
<protein>
    <submittedName>
        <fullName evidence="4">Uncharacterized protein</fullName>
    </submittedName>
</protein>
<sequence>METNRHVLYILRDPEGRGAPKGAVIGFLKVGYKKLFLLDRSGAHIEAEPLCVLDFYIHESLQRHGYGRELFHHMLQSERVEPWRLAVDRPSGKLLAFLNKHYGLEDAIPQVNNFVIFEGFFSTRPGE</sequence>
<dbReference type="GO" id="GO:0019799">
    <property type="term" value="F:tubulin N-acetyltransferase activity"/>
    <property type="evidence" value="ECO:0007669"/>
    <property type="project" value="InterPro"/>
</dbReference>
<dbReference type="Gene3D" id="3.40.630.30">
    <property type="match status" value="1"/>
</dbReference>
<keyword evidence="2" id="KW-0472">Membrane</keyword>
<proteinExistence type="predicted"/>
<dbReference type="Ensembl" id="ENSMUNT00000028151.1">
    <property type="protein sequence ID" value="ENSMUNP00000029836.1"/>
    <property type="gene ID" value="ENSMUNG00000018827.1"/>
</dbReference>
<dbReference type="FunFam" id="3.40.630.30:FF:000020">
    <property type="entry name" value="Alpha-tubulin N-acetyltransferase 1"/>
    <property type="match status" value="1"/>
</dbReference>
<reference evidence="4" key="1">
    <citation type="submission" date="2020-03" db="EMBL/GenBank/DDBJ databases">
        <title>Melopsittacus undulatus (budgerigar) genome, bMelUnd1, maternal haplotype with Z.</title>
        <authorList>
            <person name="Gedman G."/>
            <person name="Mountcastle J."/>
            <person name="Haase B."/>
            <person name="Formenti G."/>
            <person name="Wright T."/>
            <person name="Apodaca J."/>
            <person name="Pelan S."/>
            <person name="Chow W."/>
            <person name="Rhie A."/>
            <person name="Howe K."/>
            <person name="Fedrigo O."/>
            <person name="Jarvis E.D."/>
        </authorList>
    </citation>
    <scope>NUCLEOTIDE SEQUENCE [LARGE SCALE GENOMIC DNA]</scope>
</reference>
<gene>
    <name evidence="4" type="primary">LOC117438118</name>
</gene>
<dbReference type="Pfam" id="PF05301">
    <property type="entry name" value="Acetyltransf_16"/>
    <property type="match status" value="1"/>
</dbReference>
<dbReference type="InterPro" id="IPR016181">
    <property type="entry name" value="Acyl_CoA_acyltransferase"/>
</dbReference>
<reference evidence="4" key="2">
    <citation type="submission" date="2025-08" db="UniProtKB">
        <authorList>
            <consortium name="Ensembl"/>
        </authorList>
    </citation>
    <scope>IDENTIFICATION</scope>
</reference>
<reference evidence="4" key="3">
    <citation type="submission" date="2025-09" db="UniProtKB">
        <authorList>
            <consortium name="Ensembl"/>
        </authorList>
    </citation>
    <scope>IDENTIFICATION</scope>
</reference>
<evidence type="ECO:0000256" key="2">
    <source>
        <dbReference type="ARBA" id="ARBA00023176"/>
    </source>
</evidence>
<name>A0A8V5GYD1_MELUD</name>
<dbReference type="PANTHER" id="PTHR12327">
    <property type="entry name" value="ALPHA-TUBULIN N-ACETYLTRANSFERASE 1"/>
    <property type="match status" value="1"/>
</dbReference>
<organism evidence="4 5">
    <name type="scientific">Melopsittacus undulatus</name>
    <name type="common">Budgerigar</name>
    <name type="synonym">Psittacus undulatus</name>
    <dbReference type="NCBI Taxonomy" id="13146"/>
    <lineage>
        <taxon>Eukaryota</taxon>
        <taxon>Metazoa</taxon>
        <taxon>Chordata</taxon>
        <taxon>Craniata</taxon>
        <taxon>Vertebrata</taxon>
        <taxon>Euteleostomi</taxon>
        <taxon>Archelosauria</taxon>
        <taxon>Archosauria</taxon>
        <taxon>Dinosauria</taxon>
        <taxon>Saurischia</taxon>
        <taxon>Theropoda</taxon>
        <taxon>Coelurosauria</taxon>
        <taxon>Aves</taxon>
        <taxon>Neognathae</taxon>
        <taxon>Neoaves</taxon>
        <taxon>Telluraves</taxon>
        <taxon>Australaves</taxon>
        <taxon>Psittaciformes</taxon>
        <taxon>Psittaculidae</taxon>
        <taxon>Melopsittacus</taxon>
    </lineage>
</organism>
<evidence type="ECO:0000313" key="5">
    <source>
        <dbReference type="Proteomes" id="UP000694405"/>
    </source>
</evidence>
<dbReference type="AlphaFoldDB" id="A0A8V5GYD1"/>
<dbReference type="Proteomes" id="UP000694405">
    <property type="component" value="Unassembled WGS sequence"/>
</dbReference>
<keyword evidence="2" id="KW-0168">Coated pit</keyword>
<dbReference type="PANTHER" id="PTHR12327:SF0">
    <property type="entry name" value="ALPHA-TUBULIN N-ACETYLTRANSFERASE 1"/>
    <property type="match status" value="1"/>
</dbReference>
<evidence type="ECO:0000313" key="4">
    <source>
        <dbReference type="Ensembl" id="ENSMUNP00000029836.1"/>
    </source>
</evidence>